<accession>A0A0L0WBC6</accession>
<dbReference type="STRING" id="1503.CLPU_5c00390"/>
<dbReference type="Pfam" id="PF08340">
    <property type="entry name" value="YicC-like_C"/>
    <property type="match status" value="1"/>
</dbReference>
<name>A0A0L0WBC6_GOTPU</name>
<evidence type="ECO:0000313" key="8">
    <source>
        <dbReference type="EMBL" id="KNF08732.1"/>
    </source>
</evidence>
<gene>
    <name evidence="8" type="ORF">CLPU_5c00390</name>
</gene>
<feature type="domain" description="Endoribonuclease YicC-like C-terminal" evidence="7">
    <location>
        <begin position="173"/>
        <end position="293"/>
    </location>
</feature>
<comment type="cofactor">
    <cofactor evidence="1">
        <name>a divalent metal cation</name>
        <dbReference type="ChEBI" id="CHEBI:60240"/>
    </cofactor>
</comment>
<keyword evidence="4" id="KW-0378">Hydrolase</keyword>
<proteinExistence type="inferred from homology"/>
<dbReference type="PANTHER" id="PTHR30636">
    <property type="entry name" value="UPF0701 PROTEIN YICC"/>
    <property type="match status" value="1"/>
</dbReference>
<feature type="domain" description="Endoribonuclease YicC-like N-terminal" evidence="6">
    <location>
        <begin position="2"/>
        <end position="156"/>
    </location>
</feature>
<protein>
    <recommendedName>
        <fullName evidence="10">TIGR00255 family protein</fullName>
    </recommendedName>
</protein>
<dbReference type="EMBL" id="LGSS01000005">
    <property type="protein sequence ID" value="KNF08732.1"/>
    <property type="molecule type" value="Genomic_DNA"/>
</dbReference>
<evidence type="ECO:0000256" key="4">
    <source>
        <dbReference type="ARBA" id="ARBA00022801"/>
    </source>
</evidence>
<keyword evidence="3" id="KW-0255">Endonuclease</keyword>
<dbReference type="Pfam" id="PF03755">
    <property type="entry name" value="YicC-like_N"/>
    <property type="match status" value="1"/>
</dbReference>
<sequence length="293" mass="34174">MVKSMTGFGRGESSDGIRNFSVEIKSINHRYNDIIIKMPKHINYLEEEIKRVIKKKITRGRVELYISLEYIADSNMEVKVNLPLAMSYKKAMESLCNELNLDNNIGIELITKFPDILKTEKREENEDEVWLCLKQAVDESLNQLMIMRQVEGEELVKNIKEKVTTIENLVKEVQTRAPQVVIEHKEKLWNRINELLEEKYEIDESKLANEVAYFADKYGIDEEIVRLYSHINQLLRTLESDEPVGRKLDFLVQEMNREANTIGSKVGDIDITNSVVEIKSELEKIREQIQNIE</sequence>
<comment type="caution">
    <text evidence="8">The sequence shown here is derived from an EMBL/GenBank/DDBJ whole genome shotgun (WGS) entry which is preliminary data.</text>
</comment>
<evidence type="ECO:0000256" key="5">
    <source>
        <dbReference type="ARBA" id="ARBA00035648"/>
    </source>
</evidence>
<evidence type="ECO:0000313" key="9">
    <source>
        <dbReference type="Proteomes" id="UP000037267"/>
    </source>
</evidence>
<dbReference type="InterPro" id="IPR013527">
    <property type="entry name" value="YicC-like_N"/>
</dbReference>
<evidence type="ECO:0000256" key="2">
    <source>
        <dbReference type="ARBA" id="ARBA00022722"/>
    </source>
</evidence>
<evidence type="ECO:0000256" key="1">
    <source>
        <dbReference type="ARBA" id="ARBA00001968"/>
    </source>
</evidence>
<dbReference type="InterPro" id="IPR005229">
    <property type="entry name" value="YicC/YloC-like"/>
</dbReference>
<dbReference type="GO" id="GO:0004521">
    <property type="term" value="F:RNA endonuclease activity"/>
    <property type="evidence" value="ECO:0007669"/>
    <property type="project" value="InterPro"/>
</dbReference>
<dbReference type="PANTHER" id="PTHR30636:SF3">
    <property type="entry name" value="UPF0701 PROTEIN YICC"/>
    <property type="match status" value="1"/>
</dbReference>
<dbReference type="PATRIC" id="fig|1503.3.peg.2561"/>
<keyword evidence="2" id="KW-0540">Nuclease</keyword>
<reference evidence="9" key="1">
    <citation type="submission" date="2015-07" db="EMBL/GenBank/DDBJ databases">
        <title>Draft genome sequence of the purine-degrading Gottschalkia purinilyticum DSM 1384 (formerly Clostridium purinilyticum).</title>
        <authorList>
            <person name="Poehlein A."/>
            <person name="Schiel-Bengelsdorf B."/>
            <person name="Bengelsdorf F.R."/>
            <person name="Daniel R."/>
            <person name="Duerre P."/>
        </authorList>
    </citation>
    <scope>NUCLEOTIDE SEQUENCE [LARGE SCALE GENOMIC DNA]</scope>
    <source>
        <strain evidence="9">DSM 1384</strain>
    </source>
</reference>
<dbReference type="NCBIfam" id="TIGR00255">
    <property type="entry name" value="YicC/YloC family endoribonuclease"/>
    <property type="match status" value="1"/>
</dbReference>
<dbReference type="InterPro" id="IPR013551">
    <property type="entry name" value="YicC-like_C"/>
</dbReference>
<evidence type="ECO:0000259" key="6">
    <source>
        <dbReference type="Pfam" id="PF03755"/>
    </source>
</evidence>
<dbReference type="OrthoDB" id="9771229at2"/>
<comment type="similarity">
    <text evidence="5">Belongs to the YicC/YloC family.</text>
</comment>
<dbReference type="GO" id="GO:0016787">
    <property type="term" value="F:hydrolase activity"/>
    <property type="evidence" value="ECO:0007669"/>
    <property type="project" value="UniProtKB-KW"/>
</dbReference>
<keyword evidence="9" id="KW-1185">Reference proteome</keyword>
<evidence type="ECO:0000259" key="7">
    <source>
        <dbReference type="Pfam" id="PF08340"/>
    </source>
</evidence>
<organism evidence="8 9">
    <name type="scientific">Gottschalkia purinilytica</name>
    <name type="common">Clostridium purinilyticum</name>
    <dbReference type="NCBI Taxonomy" id="1503"/>
    <lineage>
        <taxon>Bacteria</taxon>
        <taxon>Bacillati</taxon>
        <taxon>Bacillota</taxon>
        <taxon>Tissierellia</taxon>
        <taxon>Tissierellales</taxon>
        <taxon>Gottschalkiaceae</taxon>
        <taxon>Gottschalkia</taxon>
    </lineage>
</organism>
<evidence type="ECO:0008006" key="10">
    <source>
        <dbReference type="Google" id="ProtNLM"/>
    </source>
</evidence>
<dbReference type="AlphaFoldDB" id="A0A0L0WBC6"/>
<dbReference type="Proteomes" id="UP000037267">
    <property type="component" value="Unassembled WGS sequence"/>
</dbReference>
<evidence type="ECO:0000256" key="3">
    <source>
        <dbReference type="ARBA" id="ARBA00022759"/>
    </source>
</evidence>